<dbReference type="Gene3D" id="3.40.50.300">
    <property type="entry name" value="P-loop containing nucleotide triphosphate hydrolases"/>
    <property type="match status" value="1"/>
</dbReference>
<dbReference type="InterPro" id="IPR050763">
    <property type="entry name" value="ABC_transporter_ATP-binding"/>
</dbReference>
<protein>
    <submittedName>
        <fullName evidence="8">ABC transporter ATP-binding protein</fullName>
    </submittedName>
</protein>
<keyword evidence="2" id="KW-0813">Transport</keyword>
<dbReference type="GO" id="GO:0005524">
    <property type="term" value="F:ATP binding"/>
    <property type="evidence" value="ECO:0007669"/>
    <property type="project" value="UniProtKB-KW"/>
</dbReference>
<evidence type="ECO:0000256" key="3">
    <source>
        <dbReference type="ARBA" id="ARBA00022741"/>
    </source>
</evidence>
<dbReference type="PROSITE" id="PS00211">
    <property type="entry name" value="ABC_TRANSPORTER_1"/>
    <property type="match status" value="1"/>
</dbReference>
<dbReference type="CDD" id="cd03230">
    <property type="entry name" value="ABC_DR_subfamily_A"/>
    <property type="match status" value="1"/>
</dbReference>
<comment type="subcellular location">
    <subcellularLocation>
        <location evidence="1">Cell membrane</location>
        <topology evidence="1">Peripheral membrane protein</topology>
    </subcellularLocation>
</comment>
<dbReference type="SMART" id="SM00382">
    <property type="entry name" value="AAA"/>
    <property type="match status" value="1"/>
</dbReference>
<organism evidence="8 9">
    <name type="scientific">Streptomyces fildesensis</name>
    <dbReference type="NCBI Taxonomy" id="375757"/>
    <lineage>
        <taxon>Bacteria</taxon>
        <taxon>Bacillati</taxon>
        <taxon>Actinomycetota</taxon>
        <taxon>Actinomycetes</taxon>
        <taxon>Kitasatosporales</taxon>
        <taxon>Streptomycetaceae</taxon>
        <taxon>Streptomyces</taxon>
    </lineage>
</organism>
<feature type="compositionally biased region" description="Low complexity" evidence="6">
    <location>
        <begin position="25"/>
        <end position="37"/>
    </location>
</feature>
<dbReference type="PANTHER" id="PTHR42711:SF17">
    <property type="entry name" value="ABC TRANSPORTER ATP-BINDING PROTEIN"/>
    <property type="match status" value="1"/>
</dbReference>
<accession>A0ABW8BYL1</accession>
<keyword evidence="3" id="KW-0547">Nucleotide-binding</keyword>
<dbReference type="Pfam" id="PF00005">
    <property type="entry name" value="ABC_tran"/>
    <property type="match status" value="1"/>
</dbReference>
<feature type="region of interest" description="Disordered" evidence="6">
    <location>
        <begin position="1"/>
        <end position="49"/>
    </location>
</feature>
<keyword evidence="5" id="KW-0046">Antibiotic resistance</keyword>
<dbReference type="EMBL" id="JBITYG010000001">
    <property type="protein sequence ID" value="MFI9099260.1"/>
    <property type="molecule type" value="Genomic_DNA"/>
</dbReference>
<dbReference type="Proteomes" id="UP001614394">
    <property type="component" value="Unassembled WGS sequence"/>
</dbReference>
<evidence type="ECO:0000259" key="7">
    <source>
        <dbReference type="PROSITE" id="PS50893"/>
    </source>
</evidence>
<sequence>MKTTEKTTARAEGTVPVAAPPEPAPALAAAEANAAAETKGTSGPTSEVEPAIRVTGLRKVYGEVQAVKGIDLTIAPGEVVALLGPNGAGKSTTIDMVLGLSHPTSGEISIFGRAPYLAVREGLVSAVLQEGSLIDDISVRETLEMISSLYKKPLPLDEVLRRANIEDIVDRRGTKLSGGQRQRARFACALIGNPQLLVLDEPTSAMDVGSRRKFWESMRKFTDTGRTVVFATHYLDEAEEFADRVVLMRGGEIAADGTVAKIRALTAGRVLRASVPDANEKDLRKLPGVTAVTLRLGRVELHCEDSDKSLRALLTTYPDAYDIEITASGLEEAFLSLTATDGDDSEVQEDAA</sequence>
<keyword evidence="4 8" id="KW-0067">ATP-binding</keyword>
<evidence type="ECO:0000256" key="5">
    <source>
        <dbReference type="ARBA" id="ARBA00023251"/>
    </source>
</evidence>
<dbReference type="InterPro" id="IPR003593">
    <property type="entry name" value="AAA+_ATPase"/>
</dbReference>
<reference evidence="8 9" key="1">
    <citation type="submission" date="2024-10" db="EMBL/GenBank/DDBJ databases">
        <title>The Natural Products Discovery Center: Release of the First 8490 Sequenced Strains for Exploring Actinobacteria Biosynthetic Diversity.</title>
        <authorList>
            <person name="Kalkreuter E."/>
            <person name="Kautsar S.A."/>
            <person name="Yang D."/>
            <person name="Bader C.D."/>
            <person name="Teijaro C.N."/>
            <person name="Fluegel L."/>
            <person name="Davis C.M."/>
            <person name="Simpson J.R."/>
            <person name="Lauterbach L."/>
            <person name="Steele A.D."/>
            <person name="Gui C."/>
            <person name="Meng S."/>
            <person name="Li G."/>
            <person name="Viehrig K."/>
            <person name="Ye F."/>
            <person name="Su P."/>
            <person name="Kiefer A.F."/>
            <person name="Nichols A."/>
            <person name="Cepeda A.J."/>
            <person name="Yan W."/>
            <person name="Fan B."/>
            <person name="Jiang Y."/>
            <person name="Adhikari A."/>
            <person name="Zheng C.-J."/>
            <person name="Schuster L."/>
            <person name="Cowan T.M."/>
            <person name="Smanski M.J."/>
            <person name="Chevrette M.G."/>
            <person name="De Carvalho L.P.S."/>
            <person name="Shen B."/>
        </authorList>
    </citation>
    <scope>NUCLEOTIDE SEQUENCE [LARGE SCALE GENOMIC DNA]</scope>
    <source>
        <strain evidence="8 9">NPDC053399</strain>
    </source>
</reference>
<gene>
    <name evidence="8" type="ORF">ACIGXA_01955</name>
</gene>
<dbReference type="PANTHER" id="PTHR42711">
    <property type="entry name" value="ABC TRANSPORTER ATP-BINDING PROTEIN"/>
    <property type="match status" value="1"/>
</dbReference>
<proteinExistence type="predicted"/>
<dbReference type="PROSITE" id="PS50893">
    <property type="entry name" value="ABC_TRANSPORTER_2"/>
    <property type="match status" value="1"/>
</dbReference>
<evidence type="ECO:0000256" key="1">
    <source>
        <dbReference type="ARBA" id="ARBA00004202"/>
    </source>
</evidence>
<dbReference type="InterPro" id="IPR027417">
    <property type="entry name" value="P-loop_NTPase"/>
</dbReference>
<dbReference type="InterPro" id="IPR017871">
    <property type="entry name" value="ABC_transporter-like_CS"/>
</dbReference>
<comment type="caution">
    <text evidence="8">The sequence shown here is derived from an EMBL/GenBank/DDBJ whole genome shotgun (WGS) entry which is preliminary data.</text>
</comment>
<evidence type="ECO:0000313" key="9">
    <source>
        <dbReference type="Proteomes" id="UP001614394"/>
    </source>
</evidence>
<evidence type="ECO:0000256" key="4">
    <source>
        <dbReference type="ARBA" id="ARBA00022840"/>
    </source>
</evidence>
<feature type="domain" description="ABC transporter" evidence="7">
    <location>
        <begin position="52"/>
        <end position="275"/>
    </location>
</feature>
<dbReference type="RefSeq" id="WP_399643545.1">
    <property type="nucleotide sequence ID" value="NZ_JBITYG010000001.1"/>
</dbReference>
<evidence type="ECO:0000313" key="8">
    <source>
        <dbReference type="EMBL" id="MFI9099260.1"/>
    </source>
</evidence>
<evidence type="ECO:0000256" key="6">
    <source>
        <dbReference type="SAM" id="MobiDB-lite"/>
    </source>
</evidence>
<name>A0ABW8BYL1_9ACTN</name>
<keyword evidence="9" id="KW-1185">Reference proteome</keyword>
<dbReference type="InterPro" id="IPR003439">
    <property type="entry name" value="ABC_transporter-like_ATP-bd"/>
</dbReference>
<evidence type="ECO:0000256" key="2">
    <source>
        <dbReference type="ARBA" id="ARBA00022448"/>
    </source>
</evidence>
<dbReference type="SUPFAM" id="SSF52540">
    <property type="entry name" value="P-loop containing nucleoside triphosphate hydrolases"/>
    <property type="match status" value="1"/>
</dbReference>